<proteinExistence type="predicted"/>
<dbReference type="Proteomes" id="UP001165378">
    <property type="component" value="Unassembled WGS sequence"/>
</dbReference>
<sequence>MTRTRRAIGAAAGRLGAALRPRAAASLAVAGVIGCLLVGTGTTSGGGGVRSTGTADGPEPAAAGPARPLDTDDLPGPFSEARRAQREAAVSSVVTASQGAGAGPHSAPDVVTLPAGPKVQLRPPAHARVFVVLVEFGDSIDRSAGVDANGTPKYGAVPGPRHGTIPEPDRSVDDKTVWTERFDRAYFHDLFFGDGSKGPSLATHYRAQSSGRMEVEGNVTDWVRVRWNEARYGSDACGAKVCTNVWELVRDAMNEWYADRAADGLSARQIEDALAPFDKWDRDDHDRDGDFDEPDGYLDHLEVVKAGADQAAGGGAQGANAIWSHRWFAYGDQAGRTGPPGNQAGGTRIGRSGVWAGDYTMQAENGGLGVIAHEFGHDLGLPDLYDRRDTGSGSPVAFWSLMGLGGYLGDGAPGLGNSPGSLSAWDRLQLGWLDWMIADPKATMSVLLAPLQSTGDPQAVLVPLPPRKGSTKARWYIVENRQYTGTDKVLRTGPYDGQGASAGSSHYPYGTGVMVWLWDTAYGDNDVADHPGQGLVLPIDAHAEPLSADNTAARARLAVFDAPFGLPDDKTDAILVGSPDRRTTLAPRPGKAVFDDRAGTYWSSQSPLAGVKVPAVGVRVAVESPARAGDAVRITVGPS</sequence>
<dbReference type="SUPFAM" id="SSF55486">
    <property type="entry name" value="Metalloproteases ('zincins'), catalytic domain"/>
    <property type="match status" value="1"/>
</dbReference>
<evidence type="ECO:0000313" key="5">
    <source>
        <dbReference type="Proteomes" id="UP001165378"/>
    </source>
</evidence>
<dbReference type="PANTHER" id="PTHR41775">
    <property type="entry name" value="SECRETED PROTEIN-RELATED"/>
    <property type="match status" value="1"/>
</dbReference>
<feature type="region of interest" description="Disordered" evidence="1">
    <location>
        <begin position="147"/>
        <end position="172"/>
    </location>
</feature>
<name>A0AA41Q666_9ACTN</name>
<feature type="region of interest" description="Disordered" evidence="1">
    <location>
        <begin position="43"/>
        <end position="88"/>
    </location>
</feature>
<dbReference type="InterPro" id="IPR008757">
    <property type="entry name" value="Peptidase_M6-like_domain"/>
</dbReference>
<dbReference type="InterPro" id="IPR048665">
    <property type="entry name" value="InhA-like_VEG"/>
</dbReference>
<dbReference type="EMBL" id="JAKFHA010000032">
    <property type="protein sequence ID" value="MCF2532309.1"/>
    <property type="molecule type" value="Genomic_DNA"/>
</dbReference>
<dbReference type="PANTHER" id="PTHR41775:SF1">
    <property type="entry name" value="PEPTIDASE M6-LIKE DOMAIN-CONTAINING PROTEIN"/>
    <property type="match status" value="1"/>
</dbReference>
<dbReference type="PROSITE" id="PS51257">
    <property type="entry name" value="PROKAR_LIPOPROTEIN"/>
    <property type="match status" value="1"/>
</dbReference>
<evidence type="ECO:0000256" key="1">
    <source>
        <dbReference type="SAM" id="MobiDB-lite"/>
    </source>
</evidence>
<feature type="compositionally biased region" description="Low complexity" evidence="1">
    <location>
        <begin position="51"/>
        <end position="66"/>
    </location>
</feature>
<dbReference type="GO" id="GO:0006508">
    <property type="term" value="P:proteolysis"/>
    <property type="evidence" value="ECO:0007669"/>
    <property type="project" value="InterPro"/>
</dbReference>
<dbReference type="Pfam" id="PF20774">
    <property type="entry name" value="InhA-like_VEG"/>
    <property type="match status" value="1"/>
</dbReference>
<reference evidence="4" key="1">
    <citation type="submission" date="2022-01" db="EMBL/GenBank/DDBJ databases">
        <title>Genome-Based Taxonomic Classification of the Phylum Actinobacteria.</title>
        <authorList>
            <person name="Gao Y."/>
        </authorList>
    </citation>
    <scope>NUCLEOTIDE SEQUENCE</scope>
    <source>
        <strain evidence="4">KLBMP 8922</strain>
    </source>
</reference>
<evidence type="ECO:0000313" key="4">
    <source>
        <dbReference type="EMBL" id="MCF2532309.1"/>
    </source>
</evidence>
<protein>
    <submittedName>
        <fullName evidence="4">Immune inhibitor A</fullName>
    </submittedName>
</protein>
<evidence type="ECO:0000259" key="2">
    <source>
        <dbReference type="Pfam" id="PF05547"/>
    </source>
</evidence>
<dbReference type="GO" id="GO:0008237">
    <property type="term" value="F:metallopeptidase activity"/>
    <property type="evidence" value="ECO:0007669"/>
    <property type="project" value="InterPro"/>
</dbReference>
<dbReference type="RefSeq" id="WP_235057083.1">
    <property type="nucleotide sequence ID" value="NZ_JAKFHA010000032.1"/>
</dbReference>
<accession>A0AA41Q666</accession>
<dbReference type="InterPro" id="IPR024079">
    <property type="entry name" value="MetalloPept_cat_dom_sf"/>
</dbReference>
<dbReference type="Pfam" id="PF05547">
    <property type="entry name" value="Peptidase_M6"/>
    <property type="match status" value="1"/>
</dbReference>
<dbReference type="AlphaFoldDB" id="A0AA41Q666"/>
<comment type="caution">
    <text evidence="4">The sequence shown here is derived from an EMBL/GenBank/DDBJ whole genome shotgun (WGS) entry which is preliminary data.</text>
</comment>
<evidence type="ECO:0000259" key="3">
    <source>
        <dbReference type="Pfam" id="PF20774"/>
    </source>
</evidence>
<dbReference type="NCBIfam" id="TIGR03296">
    <property type="entry name" value="M6dom_TIGR03296"/>
    <property type="match status" value="1"/>
</dbReference>
<feature type="domain" description="Peptidase M6-like" evidence="2">
    <location>
        <begin position="128"/>
        <end position="429"/>
    </location>
</feature>
<gene>
    <name evidence="4" type="ORF">LZ495_34550</name>
</gene>
<keyword evidence="5" id="KW-1185">Reference proteome</keyword>
<dbReference type="Gene3D" id="3.40.390.10">
    <property type="entry name" value="Collagenase (Catalytic Domain)"/>
    <property type="match status" value="1"/>
</dbReference>
<organism evidence="4 5">
    <name type="scientific">Yinghuangia soli</name>
    <dbReference type="NCBI Taxonomy" id="2908204"/>
    <lineage>
        <taxon>Bacteria</taxon>
        <taxon>Bacillati</taxon>
        <taxon>Actinomycetota</taxon>
        <taxon>Actinomycetes</taxon>
        <taxon>Kitasatosporales</taxon>
        <taxon>Streptomycetaceae</taxon>
        <taxon>Yinghuangia</taxon>
    </lineage>
</organism>
<feature type="domain" description="Immune inhibitor A-like metallopeptidase VEG" evidence="3">
    <location>
        <begin position="472"/>
        <end position="631"/>
    </location>
</feature>